<dbReference type="Gene3D" id="1.25.40.10">
    <property type="entry name" value="Tetratricopeptide repeat domain"/>
    <property type="match status" value="1"/>
</dbReference>
<dbReference type="SUPFAM" id="SSF48452">
    <property type="entry name" value="TPR-like"/>
    <property type="match status" value="1"/>
</dbReference>
<reference evidence="5 6" key="1">
    <citation type="submission" date="2020-07" db="EMBL/GenBank/DDBJ databases">
        <title>The yeast mating-type switching endonuclease HO is a domesticated member of an unorthodox homing genetic element family.</title>
        <authorList>
            <person name="Coughlan A.Y."/>
            <person name="Lombardi L."/>
            <person name="Braun-Galleani S."/>
            <person name="Martos A.R."/>
            <person name="Galeote V."/>
            <person name="Bigey F."/>
            <person name="Dequin S."/>
            <person name="Byrne K.P."/>
            <person name="Wolfe K.H."/>
        </authorList>
    </citation>
    <scope>NUCLEOTIDE SEQUENCE [LARGE SCALE GENOMIC DNA]</scope>
    <source>
        <strain evidence="5 6">NRRL Y-6702</strain>
    </source>
</reference>
<comment type="function">
    <text evidence="4">Part of the endoplasmic reticulum membrane protein complex (EMC) that enables the energy-independent insertion into endoplasmic reticulum membranes of newly synthesized membrane proteins.</text>
</comment>
<sequence>MANLAAIRERFLSLRETMSYTQFEGEYLRRLHDELKFYMGSGDPGLSNSAHLGLMEMLFYIDVYLSKDVDAQVLYNTLRDRFGEDSPKLYAMKATLLQINDGDQIAIEYIEKMLNEKLEYDTDSVSYVLLQKRLIAIKAPAHNNEWLLSQLLELSEKFPLDSEIWWMLGNTYMELGQFESASYCYEEVVILLPFNYVAFAQLAEALYYKANRVDKLQAKVNSTLQMALNNALRSVEISELYLKGWCFIAKITSLLNEKKELRNLSLSKISEIAKYSNKQDQVTAKLILNKL</sequence>
<dbReference type="PANTHER" id="PTHR12760">
    <property type="entry name" value="TETRATRICOPEPTIDE REPEAT PROTEIN"/>
    <property type="match status" value="1"/>
</dbReference>
<dbReference type="Pfam" id="PF07719">
    <property type="entry name" value="TPR_2"/>
    <property type="match status" value="1"/>
</dbReference>
<dbReference type="InterPro" id="IPR019734">
    <property type="entry name" value="TPR_rpt"/>
</dbReference>
<comment type="similarity">
    <text evidence="4">Belongs to the EMC2 family.</text>
</comment>
<evidence type="ECO:0000313" key="5">
    <source>
        <dbReference type="EMBL" id="QLG71476.1"/>
    </source>
</evidence>
<dbReference type="AlphaFoldDB" id="A0A7H9AZ47"/>
<organism evidence="5 6">
    <name type="scientific">Zygotorulaspora mrakii</name>
    <name type="common">Zygosaccharomyces mrakii</name>
    <dbReference type="NCBI Taxonomy" id="42260"/>
    <lineage>
        <taxon>Eukaryota</taxon>
        <taxon>Fungi</taxon>
        <taxon>Dikarya</taxon>
        <taxon>Ascomycota</taxon>
        <taxon>Saccharomycotina</taxon>
        <taxon>Saccharomycetes</taxon>
        <taxon>Saccharomycetales</taxon>
        <taxon>Saccharomycetaceae</taxon>
        <taxon>Zygotorulaspora</taxon>
    </lineage>
</organism>
<dbReference type="GeneID" id="59235137"/>
<dbReference type="RefSeq" id="XP_037143204.1">
    <property type="nucleotide sequence ID" value="XM_037287309.1"/>
</dbReference>
<comment type="subcellular location">
    <subcellularLocation>
        <location evidence="4">Endoplasmic reticulum membrane</location>
        <topology evidence="4">Peripheral membrane protein</topology>
        <orientation evidence="4">Cytoplasmic side</orientation>
    </subcellularLocation>
</comment>
<comment type="subunit">
    <text evidence="4">Component of the ER membrane protein complex (EMC).</text>
</comment>
<accession>A0A7H9AZ47</accession>
<name>A0A7H9AZ47_ZYGMR</name>
<proteinExistence type="inferred from homology"/>
<dbReference type="GO" id="GO:0072546">
    <property type="term" value="C:EMC complex"/>
    <property type="evidence" value="ECO:0007669"/>
    <property type="project" value="UniProtKB-UniRule"/>
</dbReference>
<dbReference type="Proteomes" id="UP000509704">
    <property type="component" value="Chromosome 2"/>
</dbReference>
<evidence type="ECO:0000256" key="1">
    <source>
        <dbReference type="ARBA" id="ARBA00022737"/>
    </source>
</evidence>
<dbReference type="EMBL" id="CP058605">
    <property type="protein sequence ID" value="QLG71476.1"/>
    <property type="molecule type" value="Genomic_DNA"/>
</dbReference>
<keyword evidence="1" id="KW-0677">Repeat</keyword>
<feature type="repeat" description="TPR" evidence="3">
    <location>
        <begin position="162"/>
        <end position="195"/>
    </location>
</feature>
<keyword evidence="4" id="KW-0256">Endoplasmic reticulum</keyword>
<keyword evidence="2 3" id="KW-0802">TPR repeat</keyword>
<evidence type="ECO:0000256" key="2">
    <source>
        <dbReference type="ARBA" id="ARBA00022803"/>
    </source>
</evidence>
<keyword evidence="4" id="KW-0472">Membrane</keyword>
<dbReference type="OrthoDB" id="124397at2759"/>
<evidence type="ECO:0000313" key="6">
    <source>
        <dbReference type="Proteomes" id="UP000509704"/>
    </source>
</evidence>
<gene>
    <name evidence="5" type="ORF">HG535_0B05180</name>
</gene>
<dbReference type="KEGG" id="zmk:HG535_0B05180"/>
<dbReference type="InterPro" id="IPR013105">
    <property type="entry name" value="TPR_2"/>
</dbReference>
<dbReference type="InterPro" id="IPR039856">
    <property type="entry name" value="EMC2-like"/>
</dbReference>
<protein>
    <recommendedName>
        <fullName evidence="4">ER membrane protein complex subunit 2</fullName>
    </recommendedName>
</protein>
<evidence type="ECO:0000256" key="3">
    <source>
        <dbReference type="PROSITE-ProRule" id="PRU00339"/>
    </source>
</evidence>
<dbReference type="PROSITE" id="PS50005">
    <property type="entry name" value="TPR"/>
    <property type="match status" value="1"/>
</dbReference>
<dbReference type="InterPro" id="IPR011990">
    <property type="entry name" value="TPR-like_helical_dom_sf"/>
</dbReference>
<evidence type="ECO:0000256" key="4">
    <source>
        <dbReference type="RuleBase" id="RU367091"/>
    </source>
</evidence>
<keyword evidence="6" id="KW-1185">Reference proteome</keyword>